<evidence type="ECO:0000313" key="3">
    <source>
        <dbReference type="Proteomes" id="UP001565369"/>
    </source>
</evidence>
<dbReference type="Proteomes" id="UP001565369">
    <property type="component" value="Unassembled WGS sequence"/>
</dbReference>
<organism evidence="2 3">
    <name type="scientific">Bradyrhizobium ottawaense</name>
    <dbReference type="NCBI Taxonomy" id="931866"/>
    <lineage>
        <taxon>Bacteria</taxon>
        <taxon>Pseudomonadati</taxon>
        <taxon>Pseudomonadota</taxon>
        <taxon>Alphaproteobacteria</taxon>
        <taxon>Hyphomicrobiales</taxon>
        <taxon>Nitrobacteraceae</taxon>
        <taxon>Bradyrhizobium</taxon>
    </lineage>
</organism>
<keyword evidence="3" id="KW-1185">Reference proteome</keyword>
<feature type="transmembrane region" description="Helical" evidence="1">
    <location>
        <begin position="83"/>
        <end position="104"/>
    </location>
</feature>
<gene>
    <name evidence="2" type="ORF">ABIG07_002960</name>
</gene>
<comment type="caution">
    <text evidence="2">The sequence shown here is derived from an EMBL/GenBank/DDBJ whole genome shotgun (WGS) entry which is preliminary data.</text>
</comment>
<accession>A0ABV4FRL6</accession>
<keyword evidence="1" id="KW-1133">Transmembrane helix</keyword>
<evidence type="ECO:0000313" key="2">
    <source>
        <dbReference type="EMBL" id="MEY9454012.1"/>
    </source>
</evidence>
<name>A0ABV4FRL6_9BRAD</name>
<keyword evidence="1" id="KW-0812">Transmembrane</keyword>
<evidence type="ECO:0000256" key="1">
    <source>
        <dbReference type="SAM" id="Phobius"/>
    </source>
</evidence>
<feature type="transmembrane region" description="Helical" evidence="1">
    <location>
        <begin position="53"/>
        <end position="76"/>
    </location>
</feature>
<dbReference type="EMBL" id="JBGBZJ010000003">
    <property type="protein sequence ID" value="MEY9454012.1"/>
    <property type="molecule type" value="Genomic_DNA"/>
</dbReference>
<proteinExistence type="predicted"/>
<feature type="transmembrane region" description="Helical" evidence="1">
    <location>
        <begin position="110"/>
        <end position="134"/>
    </location>
</feature>
<feature type="transmembrane region" description="Helical" evidence="1">
    <location>
        <begin position="257"/>
        <end position="279"/>
    </location>
</feature>
<protein>
    <submittedName>
        <fullName evidence="2">Membrane protein (GlpM family)</fullName>
    </submittedName>
</protein>
<keyword evidence="1" id="KW-0472">Membrane</keyword>
<sequence length="317" mass="33775">MVSFPRRREPITPGRRDFARSLLQLSNQYGLWLWIPGSRFARPGMTDRMSPDLHFLLFLLLRMAIAAAFVVTASIITERAGPVIGALVATLPISAGPSYVFLALDHDAAFIAQGSLASLPINAATIFMCLIYVVLAQRHGLAASCGSAVAVWIVLASIIRQFDWSLTAGLAANLIAFGICIPLLAGYRHVKMPLVTRRWYDVPMRAALVATLVAIVVSTSGWVGPRISGIIALYPVVFSSIMVILHPRIGGAPTAAVLANSAWGLLGFGTAIAVLHVAVVSFGSAVGLCLALGTCVAWNLTLWGIGRRAMHNARQGP</sequence>
<feature type="transmembrane region" description="Helical" evidence="1">
    <location>
        <begin position="141"/>
        <end position="159"/>
    </location>
</feature>
<reference evidence="2 3" key="1">
    <citation type="submission" date="2024-07" db="EMBL/GenBank/DDBJ databases">
        <title>Genomic Encyclopedia of Type Strains, Phase V (KMG-V): Genome sequencing to study the core and pangenomes of soil and plant-associated prokaryotes.</title>
        <authorList>
            <person name="Whitman W."/>
        </authorList>
    </citation>
    <scope>NUCLEOTIDE SEQUENCE [LARGE SCALE GENOMIC DNA]</scope>
    <source>
        <strain evidence="2 3">USDA 152</strain>
    </source>
</reference>
<feature type="transmembrane region" description="Helical" evidence="1">
    <location>
        <begin position="229"/>
        <end position="245"/>
    </location>
</feature>
<feature type="transmembrane region" description="Helical" evidence="1">
    <location>
        <begin position="285"/>
        <end position="305"/>
    </location>
</feature>
<feature type="transmembrane region" description="Helical" evidence="1">
    <location>
        <begin position="165"/>
        <end position="185"/>
    </location>
</feature>
<feature type="transmembrane region" description="Helical" evidence="1">
    <location>
        <begin position="206"/>
        <end position="223"/>
    </location>
</feature>